<reference evidence="3" key="1">
    <citation type="submission" date="2023-05" db="EMBL/GenBank/DDBJ databases">
        <title>Draft genome of Pseudofrankia sp. BMG5.37.</title>
        <authorList>
            <person name="Gtari M."/>
            <person name="Ghodhbane F."/>
            <person name="Sbissi I."/>
        </authorList>
    </citation>
    <scope>NUCLEOTIDE SEQUENCE [LARGE SCALE GENOMIC DNA]</scope>
    <source>
        <strain evidence="3">BMG 814</strain>
    </source>
</reference>
<dbReference type="RefSeq" id="WP_305998094.1">
    <property type="nucleotide sequence ID" value="NZ_JASNFN010000001.1"/>
</dbReference>
<feature type="transmembrane region" description="Helical" evidence="1">
    <location>
        <begin position="253"/>
        <end position="273"/>
    </location>
</feature>
<evidence type="ECO:0000256" key="1">
    <source>
        <dbReference type="SAM" id="Phobius"/>
    </source>
</evidence>
<gene>
    <name evidence="2" type="ORF">QOZ88_01690</name>
</gene>
<accession>A0ABT9I701</accession>
<feature type="transmembrane region" description="Helical" evidence="1">
    <location>
        <begin position="123"/>
        <end position="142"/>
    </location>
</feature>
<keyword evidence="1" id="KW-1133">Transmembrane helix</keyword>
<keyword evidence="1" id="KW-0812">Transmembrane</keyword>
<feature type="transmembrane region" description="Helical" evidence="1">
    <location>
        <begin position="15"/>
        <end position="33"/>
    </location>
</feature>
<name>A0ABT9I701_9ACTN</name>
<proteinExistence type="predicted"/>
<sequence length="274" mass="26325">MSSTAVPSTTPARPHHVPAAGLAVVAAGLVAGLPPLVGEVGALAAVLVLQLALVLSWVLATGMQGFAASLAVGTAAAVAADLALVLPEDPVLGGLLAVLGVGFLAAVLQQMLRTPRDALVDSLAGSAVLLTAVGALAALLLLGRADDGGLAATALVAGVALVVGHLVDQVLPRPQLAPGVPRGLLGVVLAVLAGAATAWAVRDLAELGALRAPAVGAVVAGVVALAAVAGSFLAVGTTADGEAEALSPWAPTVVQVVLPFAACAPVALALVTAL</sequence>
<feature type="transmembrane region" description="Helical" evidence="1">
    <location>
        <begin position="91"/>
        <end position="111"/>
    </location>
</feature>
<feature type="transmembrane region" description="Helical" evidence="1">
    <location>
        <begin position="213"/>
        <end position="233"/>
    </location>
</feature>
<dbReference type="Proteomes" id="UP001233673">
    <property type="component" value="Unassembled WGS sequence"/>
</dbReference>
<keyword evidence="1" id="KW-0472">Membrane</keyword>
<feature type="transmembrane region" description="Helical" evidence="1">
    <location>
        <begin position="40"/>
        <end position="60"/>
    </location>
</feature>
<evidence type="ECO:0000313" key="3">
    <source>
        <dbReference type="Proteomes" id="UP001233673"/>
    </source>
</evidence>
<dbReference type="EMBL" id="JASNFN010000001">
    <property type="protein sequence ID" value="MDP5181338.1"/>
    <property type="molecule type" value="Genomic_DNA"/>
</dbReference>
<feature type="transmembrane region" description="Helical" evidence="1">
    <location>
        <begin position="149"/>
        <end position="167"/>
    </location>
</feature>
<organism evidence="2 3">
    <name type="scientific">Blastococcus carthaginiensis</name>
    <dbReference type="NCBI Taxonomy" id="3050034"/>
    <lineage>
        <taxon>Bacteria</taxon>
        <taxon>Bacillati</taxon>
        <taxon>Actinomycetota</taxon>
        <taxon>Actinomycetes</taxon>
        <taxon>Geodermatophilales</taxon>
        <taxon>Geodermatophilaceae</taxon>
        <taxon>Blastococcus</taxon>
    </lineage>
</organism>
<comment type="caution">
    <text evidence="2">The sequence shown here is derived from an EMBL/GenBank/DDBJ whole genome shotgun (WGS) entry which is preliminary data.</text>
</comment>
<feature type="transmembrane region" description="Helical" evidence="1">
    <location>
        <begin position="179"/>
        <end position="201"/>
    </location>
</feature>
<evidence type="ECO:0000313" key="2">
    <source>
        <dbReference type="EMBL" id="MDP5181338.1"/>
    </source>
</evidence>
<keyword evidence="3" id="KW-1185">Reference proteome</keyword>
<feature type="transmembrane region" description="Helical" evidence="1">
    <location>
        <begin position="66"/>
        <end position="84"/>
    </location>
</feature>
<protein>
    <submittedName>
        <fullName evidence="2">Uncharacterized protein</fullName>
    </submittedName>
</protein>